<feature type="domain" description="ATPase AAA-type core" evidence="4">
    <location>
        <begin position="6"/>
        <end position="65"/>
    </location>
</feature>
<dbReference type="InterPro" id="IPR003959">
    <property type="entry name" value="ATPase_AAA_core"/>
</dbReference>
<name>A0A858U377_9MOLU</name>
<accession>A0A858U377</accession>
<proteinExistence type="predicted"/>
<reference evidence="5 6" key="1">
    <citation type="submission" date="2020-04" db="EMBL/GenBank/DDBJ databases">
        <title>Novel Mycoplasma species detected in Phocoena phocoena (harbor porpoise) from the USA.</title>
        <authorList>
            <person name="Volokhov D.V."/>
        </authorList>
    </citation>
    <scope>NUCLEOTIDE SEQUENCE [LARGE SCALE GENOMIC DNA]</scope>
    <source>
        <strain evidence="5 6">C264-NAS</strain>
    </source>
</reference>
<protein>
    <submittedName>
        <fullName evidence="5">AAA family ATPase</fullName>
    </submittedName>
</protein>
<evidence type="ECO:0000256" key="2">
    <source>
        <dbReference type="ARBA" id="ARBA00022741"/>
    </source>
</evidence>
<keyword evidence="3" id="KW-0067">ATP-binding</keyword>
<dbReference type="PANTHER" id="PTHR42939:SF1">
    <property type="entry name" value="ABC TRANSPORTER ATP-BINDING PROTEIN ALBC-RELATED"/>
    <property type="match status" value="1"/>
</dbReference>
<evidence type="ECO:0000313" key="6">
    <source>
        <dbReference type="Proteomes" id="UP000501728"/>
    </source>
</evidence>
<dbReference type="InterPro" id="IPR051782">
    <property type="entry name" value="ABC_Transporter_VariousFunc"/>
</dbReference>
<dbReference type="GO" id="GO:0016887">
    <property type="term" value="F:ATP hydrolysis activity"/>
    <property type="evidence" value="ECO:0007669"/>
    <property type="project" value="InterPro"/>
</dbReference>
<sequence>MKNNPNTFSSGEQKKLILLFSEIAKPRLLFLDEPDSNLDPTARKMLYLKLREFTKAGITILVSSHLIDEIKDYVDDATLIKKGKIVWTGSIYSSNEISYLYNQHILYKA</sequence>
<dbReference type="GO" id="GO:0005524">
    <property type="term" value="F:ATP binding"/>
    <property type="evidence" value="ECO:0007669"/>
    <property type="project" value="UniProtKB-KW"/>
</dbReference>
<evidence type="ECO:0000256" key="1">
    <source>
        <dbReference type="ARBA" id="ARBA00022448"/>
    </source>
</evidence>
<evidence type="ECO:0000259" key="4">
    <source>
        <dbReference type="Pfam" id="PF13304"/>
    </source>
</evidence>
<evidence type="ECO:0000313" key="5">
    <source>
        <dbReference type="EMBL" id="QJG66431.1"/>
    </source>
</evidence>
<keyword evidence="2" id="KW-0547">Nucleotide-binding</keyword>
<dbReference type="Pfam" id="PF13304">
    <property type="entry name" value="AAA_21"/>
    <property type="match status" value="1"/>
</dbReference>
<evidence type="ECO:0000256" key="3">
    <source>
        <dbReference type="ARBA" id="ARBA00022840"/>
    </source>
</evidence>
<gene>
    <name evidence="5" type="ORF">HGG64_01765</name>
</gene>
<dbReference type="KEGG" id="mphn:HGG64_01765"/>
<dbReference type="Gene3D" id="3.40.50.300">
    <property type="entry name" value="P-loop containing nucleotide triphosphate hydrolases"/>
    <property type="match status" value="1"/>
</dbReference>
<organism evidence="5 6">
    <name type="scientific">Mycoplasma phocoeninasale</name>
    <dbReference type="NCBI Taxonomy" id="2726117"/>
    <lineage>
        <taxon>Bacteria</taxon>
        <taxon>Bacillati</taxon>
        <taxon>Mycoplasmatota</taxon>
        <taxon>Mollicutes</taxon>
        <taxon>Mycoplasmataceae</taxon>
        <taxon>Mycoplasma</taxon>
    </lineage>
</organism>
<dbReference type="InterPro" id="IPR027417">
    <property type="entry name" value="P-loop_NTPase"/>
</dbReference>
<dbReference type="AlphaFoldDB" id="A0A858U377"/>
<dbReference type="RefSeq" id="WP_169580254.1">
    <property type="nucleotide sequence ID" value="NZ_CP051480.1"/>
</dbReference>
<keyword evidence="1" id="KW-0813">Transport</keyword>
<dbReference type="SUPFAM" id="SSF52540">
    <property type="entry name" value="P-loop containing nucleoside triphosphate hydrolases"/>
    <property type="match status" value="1"/>
</dbReference>
<keyword evidence="6" id="KW-1185">Reference proteome</keyword>
<dbReference type="PANTHER" id="PTHR42939">
    <property type="entry name" value="ABC TRANSPORTER ATP-BINDING PROTEIN ALBC-RELATED"/>
    <property type="match status" value="1"/>
</dbReference>
<dbReference type="EMBL" id="CP051480">
    <property type="protein sequence ID" value="QJG66431.1"/>
    <property type="molecule type" value="Genomic_DNA"/>
</dbReference>
<dbReference type="Proteomes" id="UP000501728">
    <property type="component" value="Chromosome"/>
</dbReference>